<comment type="caution">
    <text evidence="2">The sequence shown here is derived from an EMBL/GenBank/DDBJ whole genome shotgun (WGS) entry which is preliminary data.</text>
</comment>
<sequence length="408" mass="43781">MNTVTKSMRSAAGFCTHGGIKWPAPLAGSLAGMRLAVKDLFALKGFTNSAGNPDWLRTHQPSVATAESLEALLNAGAEFVGFTLTDELAYSLEGNNEHFGSCENPKLPGHSCGGSSMGSAAAVAAGLADIGLGTDTGGSIRVPGCYCGLFGLRPSHGVVSTEGLIGLAPRFDTVGWLTPNVHQLRQTGEVLLKQSGRAESDTLVYDPFLFSLVQPELQSLLQAALQSAGKSFKKIEQVDLQLQTDFAELHDVFRVLQGRAIVEYHRDWIEQVKPKFSAQVQARMDMAFAITDSEVAQAEAVRERFNANLRAQLAGNKTLFLPTSPTTAPKLKEDTTALRPHLLKLTSIAGLSGSAQVHLPLTPFMGDDRISRPYGFSLLQLPGNDSGLLQLVESVTEQWNKAHANNNQ</sequence>
<dbReference type="InterPro" id="IPR036928">
    <property type="entry name" value="AS_sf"/>
</dbReference>
<proteinExistence type="predicted"/>
<name>A0A4R3HZX6_9GAMM</name>
<dbReference type="OrthoDB" id="8872210at2"/>
<keyword evidence="3" id="KW-1185">Reference proteome</keyword>
<organism evidence="2 3">
    <name type="scientific">Reinekea marinisedimentorum</name>
    <dbReference type="NCBI Taxonomy" id="230495"/>
    <lineage>
        <taxon>Bacteria</taxon>
        <taxon>Pseudomonadati</taxon>
        <taxon>Pseudomonadota</taxon>
        <taxon>Gammaproteobacteria</taxon>
        <taxon>Oceanospirillales</taxon>
        <taxon>Saccharospirillaceae</taxon>
        <taxon>Reinekea</taxon>
    </lineage>
</organism>
<dbReference type="InterPro" id="IPR023631">
    <property type="entry name" value="Amidase_dom"/>
</dbReference>
<dbReference type="Proteomes" id="UP000295793">
    <property type="component" value="Unassembled WGS sequence"/>
</dbReference>
<gene>
    <name evidence="2" type="ORF">BCF53_11312</name>
</gene>
<dbReference type="PANTHER" id="PTHR46310">
    <property type="entry name" value="AMIDASE 1"/>
    <property type="match status" value="1"/>
</dbReference>
<dbReference type="Gene3D" id="3.90.1300.10">
    <property type="entry name" value="Amidase signature (AS) domain"/>
    <property type="match status" value="1"/>
</dbReference>
<dbReference type="PANTHER" id="PTHR46310:SF7">
    <property type="entry name" value="AMIDASE 1"/>
    <property type="match status" value="1"/>
</dbReference>
<evidence type="ECO:0000313" key="2">
    <source>
        <dbReference type="EMBL" id="TCS38966.1"/>
    </source>
</evidence>
<dbReference type="GO" id="GO:0016740">
    <property type="term" value="F:transferase activity"/>
    <property type="evidence" value="ECO:0007669"/>
    <property type="project" value="UniProtKB-KW"/>
</dbReference>
<dbReference type="Pfam" id="PF01425">
    <property type="entry name" value="Amidase"/>
    <property type="match status" value="1"/>
</dbReference>
<protein>
    <submittedName>
        <fullName evidence="2">Aspartyl-tRNA(Asn)/glutamyl-tRNA(Gln) amidotransferase subunit A</fullName>
    </submittedName>
</protein>
<dbReference type="EMBL" id="SLZR01000013">
    <property type="protein sequence ID" value="TCS38966.1"/>
    <property type="molecule type" value="Genomic_DNA"/>
</dbReference>
<dbReference type="AlphaFoldDB" id="A0A4R3HZX6"/>
<evidence type="ECO:0000313" key="3">
    <source>
        <dbReference type="Proteomes" id="UP000295793"/>
    </source>
</evidence>
<evidence type="ECO:0000259" key="1">
    <source>
        <dbReference type="Pfam" id="PF01425"/>
    </source>
</evidence>
<keyword evidence="2" id="KW-0808">Transferase</keyword>
<feature type="domain" description="Amidase" evidence="1">
    <location>
        <begin position="28"/>
        <end position="200"/>
    </location>
</feature>
<dbReference type="RefSeq" id="WP_132702416.1">
    <property type="nucleotide sequence ID" value="NZ_SLZR01000013.1"/>
</dbReference>
<dbReference type="SUPFAM" id="SSF75304">
    <property type="entry name" value="Amidase signature (AS) enzymes"/>
    <property type="match status" value="1"/>
</dbReference>
<reference evidence="2 3" key="1">
    <citation type="submission" date="2019-03" db="EMBL/GenBank/DDBJ databases">
        <title>Genomic Encyclopedia of Archaeal and Bacterial Type Strains, Phase II (KMG-II): from individual species to whole genera.</title>
        <authorList>
            <person name="Goeker M."/>
        </authorList>
    </citation>
    <scope>NUCLEOTIDE SEQUENCE [LARGE SCALE GENOMIC DNA]</scope>
    <source>
        <strain evidence="2 3">DSM 15388</strain>
    </source>
</reference>
<accession>A0A4R3HZX6</accession>